<comment type="caution">
    <text evidence="3">The sequence shown here is derived from an EMBL/GenBank/DDBJ whole genome shotgun (WGS) entry which is preliminary data.</text>
</comment>
<feature type="region of interest" description="Disordered" evidence="1">
    <location>
        <begin position="196"/>
        <end position="221"/>
    </location>
</feature>
<dbReference type="Proteomes" id="UP000195402">
    <property type="component" value="Unassembled WGS sequence"/>
</dbReference>
<organism evidence="3 4">
    <name type="scientific">Macleaya cordata</name>
    <name type="common">Five-seeded plume-poppy</name>
    <name type="synonym">Bocconia cordata</name>
    <dbReference type="NCBI Taxonomy" id="56857"/>
    <lineage>
        <taxon>Eukaryota</taxon>
        <taxon>Viridiplantae</taxon>
        <taxon>Streptophyta</taxon>
        <taxon>Embryophyta</taxon>
        <taxon>Tracheophyta</taxon>
        <taxon>Spermatophyta</taxon>
        <taxon>Magnoliopsida</taxon>
        <taxon>Ranunculales</taxon>
        <taxon>Papaveraceae</taxon>
        <taxon>Papaveroideae</taxon>
        <taxon>Macleaya</taxon>
    </lineage>
</organism>
<protein>
    <recommendedName>
        <fullName evidence="2">DUF3741 domain-containing protein</fullName>
    </recommendedName>
</protein>
<dbReference type="OrthoDB" id="1670627at2759"/>
<accession>A0A200PLN3</accession>
<dbReference type="PANTHER" id="PTHR35499">
    <property type="entry name" value="OS05G0128300 PROTEIN"/>
    <property type="match status" value="1"/>
</dbReference>
<evidence type="ECO:0000259" key="2">
    <source>
        <dbReference type="Pfam" id="PF14383"/>
    </source>
</evidence>
<dbReference type="InterPro" id="IPR032795">
    <property type="entry name" value="DUF3741-assoc"/>
</dbReference>
<dbReference type="PANTHER" id="PTHR35499:SF1">
    <property type="entry name" value="DUF3741 DOMAIN-CONTAINING PROTEIN"/>
    <property type="match status" value="1"/>
</dbReference>
<evidence type="ECO:0000313" key="3">
    <source>
        <dbReference type="EMBL" id="OUZ99109.1"/>
    </source>
</evidence>
<feature type="region of interest" description="Disordered" evidence="1">
    <location>
        <begin position="115"/>
        <end position="178"/>
    </location>
</feature>
<feature type="compositionally biased region" description="Basic and acidic residues" evidence="1">
    <location>
        <begin position="125"/>
        <end position="178"/>
    </location>
</feature>
<evidence type="ECO:0000313" key="4">
    <source>
        <dbReference type="Proteomes" id="UP000195402"/>
    </source>
</evidence>
<reference evidence="3 4" key="1">
    <citation type="journal article" date="2017" name="Mol. Plant">
        <title>The Genome of Medicinal Plant Macleaya cordata Provides New Insights into Benzylisoquinoline Alkaloids Metabolism.</title>
        <authorList>
            <person name="Liu X."/>
            <person name="Liu Y."/>
            <person name="Huang P."/>
            <person name="Ma Y."/>
            <person name="Qing Z."/>
            <person name="Tang Q."/>
            <person name="Cao H."/>
            <person name="Cheng P."/>
            <person name="Zheng Y."/>
            <person name="Yuan Z."/>
            <person name="Zhou Y."/>
            <person name="Liu J."/>
            <person name="Tang Z."/>
            <person name="Zhuo Y."/>
            <person name="Zhang Y."/>
            <person name="Yu L."/>
            <person name="Huang J."/>
            <person name="Yang P."/>
            <person name="Peng Q."/>
            <person name="Zhang J."/>
            <person name="Jiang W."/>
            <person name="Zhang Z."/>
            <person name="Lin K."/>
            <person name="Ro D.K."/>
            <person name="Chen X."/>
            <person name="Xiong X."/>
            <person name="Shang Y."/>
            <person name="Huang S."/>
            <person name="Zeng J."/>
        </authorList>
    </citation>
    <scope>NUCLEOTIDE SEQUENCE [LARGE SCALE GENOMIC DNA]</scope>
    <source>
        <strain evidence="4">cv. BLH2017</strain>
        <tissue evidence="3">Root</tissue>
    </source>
</reference>
<dbReference type="InParanoid" id="A0A200PLN3"/>
<evidence type="ECO:0000256" key="1">
    <source>
        <dbReference type="SAM" id="MobiDB-lite"/>
    </source>
</evidence>
<name>A0A200PLN3_MACCD</name>
<dbReference type="EMBL" id="MVGT01004544">
    <property type="protein sequence ID" value="OUZ99109.1"/>
    <property type="molecule type" value="Genomic_DNA"/>
</dbReference>
<gene>
    <name evidence="3" type="ORF">BVC80_9077g38</name>
</gene>
<proteinExistence type="predicted"/>
<feature type="compositionally biased region" description="Basic and acidic residues" evidence="1">
    <location>
        <begin position="196"/>
        <end position="207"/>
    </location>
</feature>
<feature type="domain" description="DUF3741" evidence="2">
    <location>
        <begin position="67"/>
        <end position="83"/>
    </location>
</feature>
<sequence length="287" mass="31776">MVTLATSRFAIDHGLQNLMFSTAHDGGLFTNPPDNFCKEAINPVVESHGLISKNSNSTVEMKIKTSTTPGIVARLMGLDSFPAEFNFVPTALSSQDSIDRSRSVNSVNFCSEFDPKQGQMHRRVRNEGKSKELRSNGRKSEMGIEDMKQRKSEKCENKNRGERISGKKQKELAQDDQHLIRDLGSIPEKKTDECRRRTSMASKEKIQCKPPGNPNEEVSDGTSKLLAAKKKKNRHKVDCSPDSVLDPYSISLSEPETFLPVVAIDRSSQGVVEAMISVSAITPLAPR</sequence>
<dbReference type="Pfam" id="PF14383">
    <property type="entry name" value="VARLMGL"/>
    <property type="match status" value="1"/>
</dbReference>
<keyword evidence="4" id="KW-1185">Reference proteome</keyword>
<dbReference type="AlphaFoldDB" id="A0A200PLN3"/>